<evidence type="ECO:0000313" key="7">
    <source>
        <dbReference type="Proteomes" id="UP000635278"/>
    </source>
</evidence>
<feature type="region of interest" description="Disordered" evidence="4">
    <location>
        <begin position="280"/>
        <end position="323"/>
    </location>
</feature>
<dbReference type="InterPro" id="IPR028082">
    <property type="entry name" value="Peripla_BP_I"/>
</dbReference>
<dbReference type="Gene3D" id="3.40.50.2300">
    <property type="match status" value="2"/>
</dbReference>
<feature type="compositionally biased region" description="Polar residues" evidence="4">
    <location>
        <begin position="1"/>
        <end position="17"/>
    </location>
</feature>
<keyword evidence="7" id="KW-1185">Reference proteome</keyword>
<dbReference type="PANTHER" id="PTHR30483">
    <property type="entry name" value="LEUCINE-SPECIFIC-BINDING PROTEIN"/>
    <property type="match status" value="1"/>
</dbReference>
<evidence type="ECO:0000259" key="5">
    <source>
        <dbReference type="Pfam" id="PF13458"/>
    </source>
</evidence>
<evidence type="ECO:0000313" key="6">
    <source>
        <dbReference type="EMBL" id="NHN85925.1"/>
    </source>
</evidence>
<comment type="caution">
    <text evidence="6">The sequence shown here is derived from an EMBL/GenBank/DDBJ whole genome shotgun (WGS) entry which is preliminary data.</text>
</comment>
<protein>
    <submittedName>
        <fullName evidence="6">ABC transporter substrate-binding protein</fullName>
    </submittedName>
</protein>
<evidence type="ECO:0000256" key="3">
    <source>
        <dbReference type="ARBA" id="ARBA00022970"/>
    </source>
</evidence>
<feature type="compositionally biased region" description="Polar residues" evidence="4">
    <location>
        <begin position="313"/>
        <end position="323"/>
    </location>
</feature>
<name>A0ABX0JVC7_9PROT</name>
<dbReference type="Pfam" id="PF13458">
    <property type="entry name" value="Peripla_BP_6"/>
    <property type="match status" value="1"/>
</dbReference>
<feature type="region of interest" description="Disordered" evidence="4">
    <location>
        <begin position="1"/>
        <end position="31"/>
    </location>
</feature>
<dbReference type="EMBL" id="WOTB01000022">
    <property type="protein sequence ID" value="NHN85925.1"/>
    <property type="molecule type" value="Genomic_DNA"/>
</dbReference>
<accession>A0ABX0JVC7</accession>
<keyword evidence="3" id="KW-0813">Transport</keyword>
<dbReference type="SUPFAM" id="SSF53822">
    <property type="entry name" value="Periplasmic binding protein-like I"/>
    <property type="match status" value="1"/>
</dbReference>
<feature type="domain" description="Leucine-binding protein" evidence="5">
    <location>
        <begin position="70"/>
        <end position="308"/>
    </location>
</feature>
<keyword evidence="3" id="KW-0029">Amino-acid transport</keyword>
<dbReference type="PANTHER" id="PTHR30483:SF6">
    <property type="entry name" value="PERIPLASMIC BINDING PROTEIN OF ABC TRANSPORTER FOR NATURAL AMINO ACIDS"/>
    <property type="match status" value="1"/>
</dbReference>
<proteinExistence type="inferred from homology"/>
<dbReference type="InterPro" id="IPR051010">
    <property type="entry name" value="BCAA_transport"/>
</dbReference>
<reference evidence="6 7" key="1">
    <citation type="journal article" date="2020" name="Int. J. Syst. Evol. Microbiol.">
        <title>Novel acetic acid bacteria from cider fermentations: Acetobacter conturbans sp. nov. and Acetobacter fallax sp. nov.</title>
        <authorList>
            <person name="Sombolestani A.S."/>
            <person name="Cleenwerck I."/>
            <person name="Cnockaert M."/>
            <person name="Borremans W."/>
            <person name="Wieme A.D."/>
            <person name="De Vuyst L."/>
            <person name="Vandamme P."/>
        </authorList>
    </citation>
    <scope>NUCLEOTIDE SEQUENCE [LARGE SCALE GENOMIC DNA]</scope>
    <source>
        <strain evidence="6 7">LMG 30640</strain>
    </source>
</reference>
<sequence length="488" mass="48874">MDRTYWFQSRKTVQGVSPSGRGDNPGPGNPVKRAFGPVVLKCLSGVSLLALAACGTTSGPAGGGATAPRNVGVLLPLSGPNAGLGNEMLTAARLALSRPLNNGQPATMALPQVDAHDTAGPAGAAAAAQAALAAGDGMVLGPLTSVDTAQIAPLTTQAGVPVVAFTSDTNQARPGVWVFGITPQQQVDRLVAAARAEGRHQFAAFLPDNPLGHALGDALIQSCQRMGLAAPQVAYHMNTPEAISSGLASLSAYDSRVAAANGQAAGPAGDLPADLAAALSSAPKADTTSPAAGGSQSQGDAGQNGAAAPDATKSGTPAAGTQSLSSPPFDALLLGDLGLSLKNVIDALNADQVDRSHVRIMGPGLWSAFAGKLGRLAGAWYAAPDPANRKAFVQAFATQMHRAPKPLADLAYDAGALANSVYASVGGRGYPTDILTRPEGFSGVDGLFTLRPDGSTSRDLAIFEVQPAGGVRIVNTSSSHPASVPGSI</sequence>
<keyword evidence="2" id="KW-0732">Signal</keyword>
<feature type="compositionally biased region" description="Low complexity" evidence="4">
    <location>
        <begin position="280"/>
        <end position="311"/>
    </location>
</feature>
<comment type="similarity">
    <text evidence="1">Belongs to the leucine-binding protein family.</text>
</comment>
<dbReference type="InterPro" id="IPR028081">
    <property type="entry name" value="Leu-bd"/>
</dbReference>
<evidence type="ECO:0000256" key="4">
    <source>
        <dbReference type="SAM" id="MobiDB-lite"/>
    </source>
</evidence>
<gene>
    <name evidence="6" type="ORF">GOB93_14925</name>
</gene>
<organism evidence="6 7">
    <name type="scientific">Acetobacter musti</name>
    <dbReference type="NCBI Taxonomy" id="864732"/>
    <lineage>
        <taxon>Bacteria</taxon>
        <taxon>Pseudomonadati</taxon>
        <taxon>Pseudomonadota</taxon>
        <taxon>Alphaproteobacteria</taxon>
        <taxon>Acetobacterales</taxon>
        <taxon>Acetobacteraceae</taxon>
        <taxon>Acetobacter</taxon>
    </lineage>
</organism>
<evidence type="ECO:0000256" key="1">
    <source>
        <dbReference type="ARBA" id="ARBA00010062"/>
    </source>
</evidence>
<dbReference type="CDD" id="cd06339">
    <property type="entry name" value="PBP1_YraM_LppC_lipoprotein-like"/>
    <property type="match status" value="1"/>
</dbReference>
<evidence type="ECO:0000256" key="2">
    <source>
        <dbReference type="ARBA" id="ARBA00022729"/>
    </source>
</evidence>
<dbReference type="Proteomes" id="UP000635278">
    <property type="component" value="Unassembled WGS sequence"/>
</dbReference>